<evidence type="ECO:0000313" key="1">
    <source>
        <dbReference type="EMBL" id="PKU67010.1"/>
    </source>
</evidence>
<protein>
    <submittedName>
        <fullName evidence="1">Putative mitochondrial protein</fullName>
    </submittedName>
</protein>
<gene>
    <name evidence="1" type="ORF">MA16_Dca018750</name>
</gene>
<accession>A0A2I0VUD0</accession>
<organism evidence="1 2">
    <name type="scientific">Dendrobium catenatum</name>
    <dbReference type="NCBI Taxonomy" id="906689"/>
    <lineage>
        <taxon>Eukaryota</taxon>
        <taxon>Viridiplantae</taxon>
        <taxon>Streptophyta</taxon>
        <taxon>Embryophyta</taxon>
        <taxon>Tracheophyta</taxon>
        <taxon>Spermatophyta</taxon>
        <taxon>Magnoliopsida</taxon>
        <taxon>Liliopsida</taxon>
        <taxon>Asparagales</taxon>
        <taxon>Orchidaceae</taxon>
        <taxon>Epidendroideae</taxon>
        <taxon>Malaxideae</taxon>
        <taxon>Dendrobiinae</taxon>
        <taxon>Dendrobium</taxon>
    </lineage>
</organism>
<dbReference type="Proteomes" id="UP000233837">
    <property type="component" value="Unassembled WGS sequence"/>
</dbReference>
<dbReference type="Gene3D" id="3.30.70.270">
    <property type="match status" value="1"/>
</dbReference>
<dbReference type="EMBL" id="KZ503229">
    <property type="protein sequence ID" value="PKU67010.1"/>
    <property type="molecule type" value="Genomic_DNA"/>
</dbReference>
<dbReference type="InterPro" id="IPR043502">
    <property type="entry name" value="DNA/RNA_pol_sf"/>
</dbReference>
<evidence type="ECO:0000313" key="2">
    <source>
        <dbReference type="Proteomes" id="UP000233837"/>
    </source>
</evidence>
<reference evidence="1 2" key="2">
    <citation type="journal article" date="2017" name="Nature">
        <title>The Apostasia genome and the evolution of orchids.</title>
        <authorList>
            <person name="Zhang G.Q."/>
            <person name="Liu K.W."/>
            <person name="Li Z."/>
            <person name="Lohaus R."/>
            <person name="Hsiao Y.Y."/>
            <person name="Niu S.C."/>
            <person name="Wang J.Y."/>
            <person name="Lin Y.C."/>
            <person name="Xu Q."/>
            <person name="Chen L.J."/>
            <person name="Yoshida K."/>
            <person name="Fujiwara S."/>
            <person name="Wang Z.W."/>
            <person name="Zhang Y.Q."/>
            <person name="Mitsuda N."/>
            <person name="Wang M."/>
            <person name="Liu G.H."/>
            <person name="Pecoraro L."/>
            <person name="Huang H.X."/>
            <person name="Xiao X.J."/>
            <person name="Lin M."/>
            <person name="Wu X.Y."/>
            <person name="Wu W.L."/>
            <person name="Chen Y.Y."/>
            <person name="Chang S.B."/>
            <person name="Sakamoto S."/>
            <person name="Ohme-Takagi M."/>
            <person name="Yagi M."/>
            <person name="Zeng S.J."/>
            <person name="Shen C.Y."/>
            <person name="Yeh C.M."/>
            <person name="Luo Y.B."/>
            <person name="Tsai W.C."/>
            <person name="Van de Peer Y."/>
            <person name="Liu Z.J."/>
        </authorList>
    </citation>
    <scope>NUCLEOTIDE SEQUENCE [LARGE SCALE GENOMIC DNA]</scope>
    <source>
        <tissue evidence="1">The whole plant</tissue>
    </source>
</reference>
<reference evidence="1 2" key="1">
    <citation type="journal article" date="2016" name="Sci. Rep.">
        <title>The Dendrobium catenatum Lindl. genome sequence provides insights into polysaccharide synthase, floral development and adaptive evolution.</title>
        <authorList>
            <person name="Zhang G.Q."/>
            <person name="Xu Q."/>
            <person name="Bian C."/>
            <person name="Tsai W.C."/>
            <person name="Yeh C.M."/>
            <person name="Liu K.W."/>
            <person name="Yoshida K."/>
            <person name="Zhang L.S."/>
            <person name="Chang S.B."/>
            <person name="Chen F."/>
            <person name="Shi Y."/>
            <person name="Su Y.Y."/>
            <person name="Zhang Y.Q."/>
            <person name="Chen L.J."/>
            <person name="Yin Y."/>
            <person name="Lin M."/>
            <person name="Huang H."/>
            <person name="Deng H."/>
            <person name="Wang Z.W."/>
            <person name="Zhu S.L."/>
            <person name="Zhao X."/>
            <person name="Deng C."/>
            <person name="Niu S.C."/>
            <person name="Huang J."/>
            <person name="Wang M."/>
            <person name="Liu G.H."/>
            <person name="Yang H.J."/>
            <person name="Xiao X.J."/>
            <person name="Hsiao Y.Y."/>
            <person name="Wu W.L."/>
            <person name="Chen Y.Y."/>
            <person name="Mitsuda N."/>
            <person name="Ohme-Takagi M."/>
            <person name="Luo Y.B."/>
            <person name="Van de Peer Y."/>
            <person name="Liu Z.J."/>
        </authorList>
    </citation>
    <scope>NUCLEOTIDE SEQUENCE [LARGE SCALE GENOMIC DNA]</scope>
    <source>
        <tissue evidence="1">The whole plant</tissue>
    </source>
</reference>
<dbReference type="InterPro" id="IPR043128">
    <property type="entry name" value="Rev_trsase/Diguanyl_cyclase"/>
</dbReference>
<name>A0A2I0VUD0_9ASPA</name>
<proteinExistence type="predicted"/>
<keyword evidence="2" id="KW-1185">Reference proteome</keyword>
<dbReference type="SUPFAM" id="SSF56672">
    <property type="entry name" value="DNA/RNA polymerases"/>
    <property type="match status" value="1"/>
</dbReference>
<dbReference type="AlphaFoldDB" id="A0A2I0VUD0"/>
<sequence>MPRNIRELRDFLGLTGYYRRFVRGYSTIAWPLTEQLKKDNFFIERGSNPCF</sequence>